<keyword evidence="7" id="KW-0804">Transcription</keyword>
<dbReference type="InterPro" id="IPR056068">
    <property type="entry name" value="EMF2-like_DUF7651"/>
</dbReference>
<name>W1NY21_AMBTC</name>
<keyword evidence="5" id="KW-0156">Chromatin regulator</keyword>
<organism evidence="12 13">
    <name type="scientific">Amborella trichopoda</name>
    <dbReference type="NCBI Taxonomy" id="13333"/>
    <lineage>
        <taxon>Eukaryota</taxon>
        <taxon>Viridiplantae</taxon>
        <taxon>Streptophyta</taxon>
        <taxon>Embryophyta</taxon>
        <taxon>Tracheophyta</taxon>
        <taxon>Spermatophyta</taxon>
        <taxon>Magnoliopsida</taxon>
        <taxon>Amborellales</taxon>
        <taxon>Amborellaceae</taxon>
        <taxon>Amborella</taxon>
    </lineage>
</organism>
<dbReference type="GO" id="GO:0031490">
    <property type="term" value="F:chromatin DNA binding"/>
    <property type="evidence" value="ECO:0000318"/>
    <property type="project" value="GO_Central"/>
</dbReference>
<dbReference type="AlphaFoldDB" id="W1NY21"/>
<feature type="compositionally biased region" description="Basic and acidic residues" evidence="8">
    <location>
        <begin position="501"/>
        <end position="515"/>
    </location>
</feature>
<dbReference type="InterPro" id="IPR019135">
    <property type="entry name" value="Polycomb_protein_VEFS-Box"/>
</dbReference>
<dbReference type="EMBL" id="KI394940">
    <property type="protein sequence ID" value="ERN00244.1"/>
    <property type="molecule type" value="Genomic_DNA"/>
</dbReference>
<feature type="domain" description="DUF7651" evidence="11">
    <location>
        <begin position="107"/>
        <end position="314"/>
    </location>
</feature>
<dbReference type="Pfam" id="PF23320">
    <property type="entry name" value="Zn_SUZ12"/>
    <property type="match status" value="1"/>
</dbReference>
<keyword evidence="4" id="KW-0862">Zinc</keyword>
<keyword evidence="3" id="KW-0863">Zinc-finger</keyword>
<accession>W1NY21</accession>
<dbReference type="HOGENOM" id="CLU_022782_1_0_1"/>
<dbReference type="GO" id="GO:0005634">
    <property type="term" value="C:nucleus"/>
    <property type="evidence" value="ECO:0000318"/>
    <property type="project" value="GO_Central"/>
</dbReference>
<dbReference type="PANTHER" id="PTHR22597:SF0">
    <property type="entry name" value="POLYCOMB PROTEIN SUZ12"/>
    <property type="match status" value="1"/>
</dbReference>
<evidence type="ECO:0000259" key="11">
    <source>
        <dbReference type="Pfam" id="PF24663"/>
    </source>
</evidence>
<evidence type="ECO:0000256" key="6">
    <source>
        <dbReference type="ARBA" id="ARBA00023015"/>
    </source>
</evidence>
<evidence type="ECO:0000256" key="8">
    <source>
        <dbReference type="SAM" id="MobiDB-lite"/>
    </source>
</evidence>
<evidence type="ECO:0000256" key="7">
    <source>
        <dbReference type="ARBA" id="ARBA00023163"/>
    </source>
</evidence>
<feature type="domain" description="Polycomb protein SUZ12-like zinc finger" evidence="10">
    <location>
        <begin position="341"/>
        <end position="408"/>
    </location>
</feature>
<dbReference type="CDD" id="cd21749">
    <property type="entry name" value="ZnB-Zn_EMF2-like"/>
    <property type="match status" value="1"/>
</dbReference>
<gene>
    <name evidence="12" type="ORF">AMTR_s00111p00131260</name>
</gene>
<evidence type="ECO:0000259" key="9">
    <source>
        <dbReference type="Pfam" id="PF09733"/>
    </source>
</evidence>
<reference evidence="13" key="1">
    <citation type="journal article" date="2013" name="Science">
        <title>The Amborella genome and the evolution of flowering plants.</title>
        <authorList>
            <consortium name="Amborella Genome Project"/>
        </authorList>
    </citation>
    <scope>NUCLEOTIDE SEQUENCE [LARGE SCALE GENOMIC DNA]</scope>
</reference>
<dbReference type="InterPro" id="IPR057540">
    <property type="entry name" value="Znf_SUZ12"/>
</dbReference>
<dbReference type="CDD" id="cd21553">
    <property type="entry name" value="VEFS-box_EMF2-like"/>
    <property type="match status" value="1"/>
</dbReference>
<evidence type="ECO:0000256" key="5">
    <source>
        <dbReference type="ARBA" id="ARBA00022853"/>
    </source>
</evidence>
<dbReference type="GO" id="GO:0008270">
    <property type="term" value="F:zinc ion binding"/>
    <property type="evidence" value="ECO:0007669"/>
    <property type="project" value="UniProtKB-KW"/>
</dbReference>
<evidence type="ECO:0000259" key="10">
    <source>
        <dbReference type="Pfam" id="PF23320"/>
    </source>
</evidence>
<dbReference type="Pfam" id="PF24663">
    <property type="entry name" value="DUF7651"/>
    <property type="match status" value="1"/>
</dbReference>
<keyword evidence="6" id="KW-0805">Transcription regulation</keyword>
<dbReference type="Proteomes" id="UP000017836">
    <property type="component" value="Unassembled WGS sequence"/>
</dbReference>
<dbReference type="Gramene" id="ERN00244">
    <property type="protein sequence ID" value="ERN00244"/>
    <property type="gene ID" value="AMTR_s00111p00131260"/>
</dbReference>
<evidence type="ECO:0000313" key="12">
    <source>
        <dbReference type="EMBL" id="ERN00244.1"/>
    </source>
</evidence>
<dbReference type="Pfam" id="PF09733">
    <property type="entry name" value="VEFS-Box"/>
    <property type="match status" value="1"/>
</dbReference>
<keyword evidence="13" id="KW-1185">Reference proteome</keyword>
<protein>
    <submittedName>
        <fullName evidence="12">Uncharacterized protein</fullName>
    </submittedName>
</protein>
<sequence>MAKMSYLLILNLHLHIKELNPSCAFPSFVNLALFIPVAQSPQGLRLGGDMSLTCYQTYHNKNAGVAFAEEAAAAEESLSIYCKPVELYNILQRRALRHPSFLQRCLHYKIQAKRQKRIKITCTLTGLLTDGGQSPNVFPLYVLLATPISNIVDTGYSAVYRFNRACILTAFSESGRRDVASANFLLPEIGKLAADAKAGNLSIIFVTCAGDINHSADGVHMGVDRDMASVSSILGGHCLWGKLPMDSLSSSWEKSPSLRLGHRSEMQSSIEMHSSFLERGGFDGENCIRFQIHNLSTVQMRVQVNVSVQEVGAKERSPYDSYTYDDIPISSLSHIIRLRAGNVIFNYRYYNNTLQKTEVTEDFSCPFCLVRCASFKGLRYHLSSSHDLFNFEFWVTEEYQAVNVSVRSDSCRSEAVTDGVDPKLQTFYFCSKQRRHRKYKYIDDNVKHVEAVKSDSPEIARPDCLEKDASTSSCQMAIETPANQSSLERSSKNSKKGGKRPLKEPSKEKNLDHCGHNSQSAGVENGFTGECGEPVMSSSDVMGVCAAKAQASLGSECALPGNGSNLAPQCAKVRKLSAERMDPKNRALLQKRQFFHSHRAQPMALEQVFSDRDSEDEVDDDIADFEDRRMLDDFVDVTKDEKQIMHLWNSFVRKQRVLADGHIPWACEAFSKLHGCDLVRAPALIWCWRLFMMKLWNHCLLDARTMNNCNIILDNFKKMELDPQQNEARHP</sequence>
<proteinExistence type="inferred from homology"/>
<comment type="similarity">
    <text evidence="1">Belongs to the VEFS (VRN2-EMF2-FIS2-SU(Z)12) family.</text>
</comment>
<evidence type="ECO:0000313" key="13">
    <source>
        <dbReference type="Proteomes" id="UP000017836"/>
    </source>
</evidence>
<dbReference type="PANTHER" id="PTHR22597">
    <property type="entry name" value="POLYCOMB GROUP PROTEIN"/>
    <property type="match status" value="1"/>
</dbReference>
<feature type="domain" description="Polycomb protein VEFS-Box" evidence="9">
    <location>
        <begin position="586"/>
        <end position="706"/>
    </location>
</feature>
<dbReference type="GO" id="GO:0006325">
    <property type="term" value="P:chromatin organization"/>
    <property type="evidence" value="ECO:0007669"/>
    <property type="project" value="UniProtKB-KW"/>
</dbReference>
<evidence type="ECO:0000256" key="4">
    <source>
        <dbReference type="ARBA" id="ARBA00022833"/>
    </source>
</evidence>
<keyword evidence="2" id="KW-0479">Metal-binding</keyword>
<dbReference type="STRING" id="13333.W1NY21"/>
<evidence type="ECO:0000256" key="1">
    <source>
        <dbReference type="ARBA" id="ARBA00007416"/>
    </source>
</evidence>
<dbReference type="OMA" id="NCSHDLF"/>
<feature type="region of interest" description="Disordered" evidence="8">
    <location>
        <begin position="478"/>
        <end position="522"/>
    </location>
</feature>
<dbReference type="eggNOG" id="KOG2350">
    <property type="taxonomic scope" value="Eukaryota"/>
</dbReference>
<feature type="compositionally biased region" description="Polar residues" evidence="8">
    <location>
        <begin position="478"/>
        <end position="488"/>
    </location>
</feature>
<evidence type="ECO:0000256" key="2">
    <source>
        <dbReference type="ARBA" id="ARBA00022723"/>
    </source>
</evidence>
<evidence type="ECO:0000256" key="3">
    <source>
        <dbReference type="ARBA" id="ARBA00022771"/>
    </source>
</evidence>